<feature type="transmembrane region" description="Helical" evidence="12">
    <location>
        <begin position="12"/>
        <end position="28"/>
    </location>
</feature>
<dbReference type="GO" id="GO:0006508">
    <property type="term" value="P:proteolysis"/>
    <property type="evidence" value="ECO:0007669"/>
    <property type="project" value="UniProtKB-KW"/>
</dbReference>
<evidence type="ECO:0000256" key="12">
    <source>
        <dbReference type="SAM" id="Phobius"/>
    </source>
</evidence>
<dbReference type="InterPro" id="IPR008915">
    <property type="entry name" value="Peptidase_M50"/>
</dbReference>
<feature type="domain" description="Peptidase M50" evidence="13">
    <location>
        <begin position="34"/>
        <end position="96"/>
    </location>
</feature>
<name>A0A0A3J5I9_9BACL</name>
<feature type="transmembrane region" description="Helical" evidence="12">
    <location>
        <begin position="34"/>
        <end position="55"/>
    </location>
</feature>
<protein>
    <recommendedName>
        <fullName evidence="13">Peptidase M50 domain-containing protein</fullName>
    </recommendedName>
</protein>
<comment type="caution">
    <text evidence="14">The sequence shown here is derived from an EMBL/GenBank/DDBJ whole genome shotgun (WGS) entry which is preliminary data.</text>
</comment>
<evidence type="ECO:0000259" key="13">
    <source>
        <dbReference type="Pfam" id="PF02163"/>
    </source>
</evidence>
<feature type="transmembrane region" description="Helical" evidence="12">
    <location>
        <begin position="151"/>
        <end position="171"/>
    </location>
</feature>
<evidence type="ECO:0000256" key="10">
    <source>
        <dbReference type="ARBA" id="ARBA00023049"/>
    </source>
</evidence>
<keyword evidence="11 12" id="KW-0472">Membrane</keyword>
<keyword evidence="8" id="KW-0862">Zinc</keyword>
<evidence type="ECO:0000256" key="9">
    <source>
        <dbReference type="ARBA" id="ARBA00022989"/>
    </source>
</evidence>
<evidence type="ECO:0000256" key="5">
    <source>
        <dbReference type="ARBA" id="ARBA00022692"/>
    </source>
</evidence>
<evidence type="ECO:0000256" key="7">
    <source>
        <dbReference type="ARBA" id="ARBA00022801"/>
    </source>
</evidence>
<comment type="similarity">
    <text evidence="3">Belongs to the peptidase M50B family.</text>
</comment>
<dbReference type="PANTHER" id="PTHR39188:SF3">
    <property type="entry name" value="STAGE IV SPORULATION PROTEIN FB"/>
    <property type="match status" value="1"/>
</dbReference>
<evidence type="ECO:0000256" key="2">
    <source>
        <dbReference type="ARBA" id="ARBA00004141"/>
    </source>
</evidence>
<feature type="transmembrane region" description="Helical" evidence="12">
    <location>
        <begin position="117"/>
        <end position="144"/>
    </location>
</feature>
<dbReference type="eggNOG" id="COG1994">
    <property type="taxonomic scope" value="Bacteria"/>
</dbReference>
<evidence type="ECO:0000256" key="8">
    <source>
        <dbReference type="ARBA" id="ARBA00022833"/>
    </source>
</evidence>
<dbReference type="Pfam" id="PF02163">
    <property type="entry name" value="Peptidase_M50"/>
    <property type="match status" value="2"/>
</dbReference>
<evidence type="ECO:0000256" key="11">
    <source>
        <dbReference type="ARBA" id="ARBA00023136"/>
    </source>
</evidence>
<evidence type="ECO:0000313" key="14">
    <source>
        <dbReference type="EMBL" id="KGR90428.1"/>
    </source>
</evidence>
<gene>
    <name evidence="14" type="ORF">CD30_11475</name>
</gene>
<reference evidence="14 15" key="1">
    <citation type="submission" date="2014-02" db="EMBL/GenBank/DDBJ databases">
        <title>Draft genome sequence of Lysinibacillus massiliensis CCUG 49529.</title>
        <authorList>
            <person name="Zhang F."/>
            <person name="Wang G."/>
            <person name="Zhang L."/>
        </authorList>
    </citation>
    <scope>NUCLEOTIDE SEQUENCE [LARGE SCALE GENOMIC DNA]</scope>
    <source>
        <strain evidence="14 15">CCUG 49529</strain>
    </source>
</reference>
<dbReference type="RefSeq" id="WP_036176804.1">
    <property type="nucleotide sequence ID" value="NZ_AVCZ01000019.1"/>
</dbReference>
<keyword evidence="5 12" id="KW-0812">Transmembrane</keyword>
<feature type="domain" description="Peptidase M50" evidence="13">
    <location>
        <begin position="116"/>
        <end position="164"/>
    </location>
</feature>
<dbReference type="EMBL" id="JPVQ01000019">
    <property type="protein sequence ID" value="KGR90428.1"/>
    <property type="molecule type" value="Genomic_DNA"/>
</dbReference>
<keyword evidence="7" id="KW-0378">Hydrolase</keyword>
<evidence type="ECO:0000256" key="6">
    <source>
        <dbReference type="ARBA" id="ARBA00022723"/>
    </source>
</evidence>
<dbReference type="GO" id="GO:0008237">
    <property type="term" value="F:metallopeptidase activity"/>
    <property type="evidence" value="ECO:0007669"/>
    <property type="project" value="UniProtKB-KW"/>
</dbReference>
<keyword evidence="15" id="KW-1185">Reference proteome</keyword>
<keyword evidence="6" id="KW-0479">Metal-binding</keyword>
<evidence type="ECO:0000313" key="15">
    <source>
        <dbReference type="Proteomes" id="UP000030595"/>
    </source>
</evidence>
<evidence type="ECO:0000256" key="3">
    <source>
        <dbReference type="ARBA" id="ARBA00007931"/>
    </source>
</evidence>
<comment type="cofactor">
    <cofactor evidence="1">
        <name>Zn(2+)</name>
        <dbReference type="ChEBI" id="CHEBI:29105"/>
    </cofactor>
</comment>
<feature type="transmembrane region" description="Helical" evidence="12">
    <location>
        <begin position="85"/>
        <end position="105"/>
    </location>
</feature>
<keyword evidence="9 12" id="KW-1133">Transmembrane helix</keyword>
<dbReference type="GO" id="GO:0046872">
    <property type="term" value="F:metal ion binding"/>
    <property type="evidence" value="ECO:0007669"/>
    <property type="project" value="UniProtKB-KW"/>
</dbReference>
<accession>A0A0A3J5I9</accession>
<proteinExistence type="inferred from homology"/>
<dbReference type="AlphaFoldDB" id="A0A0A3J5I9"/>
<evidence type="ECO:0000256" key="4">
    <source>
        <dbReference type="ARBA" id="ARBA00022670"/>
    </source>
</evidence>
<feature type="transmembrane region" description="Helical" evidence="12">
    <location>
        <begin position="177"/>
        <end position="196"/>
    </location>
</feature>
<sequence length="212" mass="24190">MDERVCSIVTRMVIHPLFLPLLFGMVLYGDVAYYAMILTSLIVHEVGHLIAAWLVKVKVERCVIMPYGGEIELRSGFALNPTKQLVIALGGPIATLGCIMVTPLLDPLFAEPFLKIQMILLLINLIPIWPLDGGRIVFSLILIFNGNARNYEFFLAISLILIILSVLITFILLPRSLFIFILSLFLLMKIISEWRYRKYRLAFEIHVMKRLT</sequence>
<evidence type="ECO:0000256" key="1">
    <source>
        <dbReference type="ARBA" id="ARBA00001947"/>
    </source>
</evidence>
<organism evidence="14 15">
    <name type="scientific">Ureibacillus massiliensis 4400831 = CIP 108448 = CCUG 49529</name>
    <dbReference type="NCBI Taxonomy" id="1211035"/>
    <lineage>
        <taxon>Bacteria</taxon>
        <taxon>Bacillati</taxon>
        <taxon>Bacillota</taxon>
        <taxon>Bacilli</taxon>
        <taxon>Bacillales</taxon>
        <taxon>Caryophanaceae</taxon>
        <taxon>Ureibacillus</taxon>
    </lineage>
</organism>
<keyword evidence="10" id="KW-0482">Metalloprotease</keyword>
<dbReference type="Proteomes" id="UP000030595">
    <property type="component" value="Unassembled WGS sequence"/>
</dbReference>
<dbReference type="PANTHER" id="PTHR39188">
    <property type="entry name" value="MEMBRANE-ASSOCIATED ZINC METALLOPROTEASE M50B"/>
    <property type="match status" value="1"/>
</dbReference>
<keyword evidence="4" id="KW-0645">Protease</keyword>
<comment type="subcellular location">
    <subcellularLocation>
        <location evidence="2">Membrane</location>
        <topology evidence="2">Multi-pass membrane protein</topology>
    </subcellularLocation>
</comment>
<dbReference type="GO" id="GO:0016020">
    <property type="term" value="C:membrane"/>
    <property type="evidence" value="ECO:0007669"/>
    <property type="project" value="UniProtKB-SubCell"/>
</dbReference>